<dbReference type="EMBL" id="JAIQUM010000103">
    <property type="protein sequence ID" value="MBZ5753359.1"/>
    <property type="molecule type" value="Genomic_DNA"/>
</dbReference>
<keyword evidence="9" id="KW-1185">Reference proteome</keyword>
<sequence length="375" mass="42661">MEKSYNFIIKITSTCNLNCSYCYMFNMGDNSFLRKPKIMHKEVATNALKRIFEYACRNNTKVVRITLHGGEPLLAGKEWMEWFFNEVLDLAPDNLQVAVNIQTNGVLLDKQWIHLFSSYNIGIGISIDGPQEWHDKYRTDHLGRGSYKDVKRAINLLIASEYSKIGWGVLSVANPEFSGVDIYNHFKSLGIKEMDFLWPDYHYDNPPKWPPGSLAQYYIGIFDQWYNDQDTTIKVRWINGVIKALLVGTSNVSGLGGTPVTDVVIETDGSLEPYDAIRTCGNEMTRLGLNVVQDTIESLRETDLFQMCAKNNDLLSNECLNCSILSVCGGGSIVHRWSGKNGFRNPSVYCQDLKLIIEHMQNRIISDLYQHKIIS</sequence>
<dbReference type="PROSITE" id="PS01305">
    <property type="entry name" value="MOAA_NIFB_PQQE"/>
    <property type="match status" value="1"/>
</dbReference>
<dbReference type="InterPro" id="IPR013785">
    <property type="entry name" value="Aldolase_TIM"/>
</dbReference>
<keyword evidence="4" id="KW-0479">Metal-binding</keyword>
<evidence type="ECO:0000256" key="3">
    <source>
        <dbReference type="ARBA" id="ARBA00022691"/>
    </source>
</evidence>
<proteinExistence type="predicted"/>
<evidence type="ECO:0000256" key="2">
    <source>
        <dbReference type="ARBA" id="ARBA00022485"/>
    </source>
</evidence>
<keyword evidence="3" id="KW-0949">S-adenosyl-L-methionine</keyword>
<dbReference type="SFLD" id="SFLDG01386">
    <property type="entry name" value="main_SPASM_domain-containing"/>
    <property type="match status" value="1"/>
</dbReference>
<protein>
    <submittedName>
        <fullName evidence="8">Radical SAM protein</fullName>
    </submittedName>
</protein>
<organism evidence="8 9">
    <name type="scientific">Metabacillus rhizolycopersici</name>
    <dbReference type="NCBI Taxonomy" id="2875709"/>
    <lineage>
        <taxon>Bacteria</taxon>
        <taxon>Bacillati</taxon>
        <taxon>Bacillota</taxon>
        <taxon>Bacilli</taxon>
        <taxon>Bacillales</taxon>
        <taxon>Bacillaceae</taxon>
        <taxon>Metabacillus</taxon>
    </lineage>
</organism>
<dbReference type="Proteomes" id="UP001165287">
    <property type="component" value="Unassembled WGS sequence"/>
</dbReference>
<evidence type="ECO:0000256" key="5">
    <source>
        <dbReference type="ARBA" id="ARBA00023004"/>
    </source>
</evidence>
<gene>
    <name evidence="8" type="ORF">K9V48_24810</name>
</gene>
<dbReference type="PANTHER" id="PTHR43273">
    <property type="entry name" value="ANAEROBIC SULFATASE-MATURATING ENZYME HOMOLOG ASLB-RELATED"/>
    <property type="match status" value="1"/>
</dbReference>
<dbReference type="SUPFAM" id="SSF102114">
    <property type="entry name" value="Radical SAM enzymes"/>
    <property type="match status" value="1"/>
</dbReference>
<comment type="cofactor">
    <cofactor evidence="1">
        <name>[4Fe-4S] cluster</name>
        <dbReference type="ChEBI" id="CHEBI:49883"/>
    </cofactor>
</comment>
<dbReference type="RefSeq" id="WP_224141786.1">
    <property type="nucleotide sequence ID" value="NZ_JAIQUM010000103.1"/>
</dbReference>
<dbReference type="SFLD" id="SFLDG01067">
    <property type="entry name" value="SPASM/twitch_domain_containing"/>
    <property type="match status" value="1"/>
</dbReference>
<evidence type="ECO:0000256" key="1">
    <source>
        <dbReference type="ARBA" id="ARBA00001966"/>
    </source>
</evidence>
<name>A0ABS7UZA7_9BACI</name>
<dbReference type="Gene3D" id="3.20.20.70">
    <property type="entry name" value="Aldolase class I"/>
    <property type="match status" value="1"/>
</dbReference>
<dbReference type="InterPro" id="IPR000385">
    <property type="entry name" value="MoaA_NifB_PqqE_Fe-S-bd_CS"/>
</dbReference>
<reference evidence="8" key="1">
    <citation type="submission" date="2024-05" db="EMBL/GenBank/DDBJ databases">
        <title>Metabacillus sp. nov., isolated from the rhizosphere soil of tomato plants.</title>
        <authorList>
            <person name="Ma R."/>
        </authorList>
    </citation>
    <scope>NUCLEOTIDE SEQUENCE</scope>
    <source>
        <strain evidence="8">DBTR6</strain>
    </source>
</reference>
<evidence type="ECO:0000313" key="8">
    <source>
        <dbReference type="EMBL" id="MBZ5753359.1"/>
    </source>
</evidence>
<comment type="caution">
    <text evidence="8">The sequence shown here is derived from an EMBL/GenBank/DDBJ whole genome shotgun (WGS) entry which is preliminary data.</text>
</comment>
<evidence type="ECO:0000259" key="7">
    <source>
        <dbReference type="PROSITE" id="PS51918"/>
    </source>
</evidence>
<dbReference type="InterPro" id="IPR058240">
    <property type="entry name" value="rSAM_sf"/>
</dbReference>
<keyword evidence="5" id="KW-0408">Iron</keyword>
<dbReference type="InterPro" id="IPR007197">
    <property type="entry name" value="rSAM"/>
</dbReference>
<dbReference type="InterPro" id="IPR023867">
    <property type="entry name" value="Sulphatase_maturase_rSAM"/>
</dbReference>
<dbReference type="CDD" id="cd01335">
    <property type="entry name" value="Radical_SAM"/>
    <property type="match status" value="1"/>
</dbReference>
<evidence type="ECO:0000256" key="4">
    <source>
        <dbReference type="ARBA" id="ARBA00022723"/>
    </source>
</evidence>
<dbReference type="SFLD" id="SFLDG01072">
    <property type="entry name" value="dehydrogenase_like"/>
    <property type="match status" value="1"/>
</dbReference>
<dbReference type="Pfam" id="PF04055">
    <property type="entry name" value="Radical_SAM"/>
    <property type="match status" value="1"/>
</dbReference>
<feature type="domain" description="Radical SAM core" evidence="7">
    <location>
        <begin position="1"/>
        <end position="244"/>
    </location>
</feature>
<dbReference type="SFLD" id="SFLDS00029">
    <property type="entry name" value="Radical_SAM"/>
    <property type="match status" value="1"/>
</dbReference>
<keyword evidence="6" id="KW-0411">Iron-sulfur</keyword>
<accession>A0ABS7UZA7</accession>
<dbReference type="PANTHER" id="PTHR43273:SF8">
    <property type="entry name" value="RADICAL SAM DOMAIN PROTEIN"/>
    <property type="match status" value="1"/>
</dbReference>
<dbReference type="SFLD" id="SFLDG01384">
    <property type="entry name" value="thioether_bond_formation_requi"/>
    <property type="match status" value="1"/>
</dbReference>
<dbReference type="PROSITE" id="PS51918">
    <property type="entry name" value="RADICAL_SAM"/>
    <property type="match status" value="1"/>
</dbReference>
<keyword evidence="2" id="KW-0004">4Fe-4S</keyword>
<evidence type="ECO:0000256" key="6">
    <source>
        <dbReference type="ARBA" id="ARBA00023014"/>
    </source>
</evidence>
<evidence type="ECO:0000313" key="9">
    <source>
        <dbReference type="Proteomes" id="UP001165287"/>
    </source>
</evidence>